<gene>
    <name evidence="2" type="ORF">M408DRAFT_333421</name>
</gene>
<dbReference type="PANTHER" id="PTHR14614">
    <property type="entry name" value="HEPATOCELLULAR CARCINOMA-ASSOCIATED ANTIGEN"/>
    <property type="match status" value="1"/>
</dbReference>
<dbReference type="InterPro" id="IPR029063">
    <property type="entry name" value="SAM-dependent_MTases_sf"/>
</dbReference>
<evidence type="ECO:0000313" key="3">
    <source>
        <dbReference type="Proteomes" id="UP000054097"/>
    </source>
</evidence>
<feature type="compositionally biased region" description="Basic residues" evidence="1">
    <location>
        <begin position="65"/>
        <end position="74"/>
    </location>
</feature>
<dbReference type="InterPro" id="IPR019410">
    <property type="entry name" value="Methyltransf_16"/>
</dbReference>
<protein>
    <submittedName>
        <fullName evidence="2">Uncharacterized protein</fullName>
    </submittedName>
</protein>
<dbReference type="Gene3D" id="3.40.50.150">
    <property type="entry name" value="Vaccinia Virus protein VP39"/>
    <property type="match status" value="1"/>
</dbReference>
<dbReference type="GO" id="GO:0008757">
    <property type="term" value="F:S-adenosylmethionine-dependent methyltransferase activity"/>
    <property type="evidence" value="ECO:0007669"/>
    <property type="project" value="UniProtKB-ARBA"/>
</dbReference>
<dbReference type="EMBL" id="KN824381">
    <property type="protein sequence ID" value="KIM21512.1"/>
    <property type="molecule type" value="Genomic_DNA"/>
</dbReference>
<keyword evidence="3" id="KW-1185">Reference proteome</keyword>
<dbReference type="SUPFAM" id="SSF53335">
    <property type="entry name" value="S-adenosyl-L-methionine-dependent methyltransferases"/>
    <property type="match status" value="1"/>
</dbReference>
<dbReference type="OrthoDB" id="433955at2759"/>
<dbReference type="AlphaFoldDB" id="A0A0C2WVV0"/>
<evidence type="ECO:0000313" key="2">
    <source>
        <dbReference type="EMBL" id="KIM21512.1"/>
    </source>
</evidence>
<evidence type="ECO:0000256" key="1">
    <source>
        <dbReference type="SAM" id="MobiDB-lite"/>
    </source>
</evidence>
<reference evidence="3" key="2">
    <citation type="submission" date="2015-01" db="EMBL/GenBank/DDBJ databases">
        <title>Evolutionary Origins and Diversification of the Mycorrhizal Mutualists.</title>
        <authorList>
            <consortium name="DOE Joint Genome Institute"/>
            <consortium name="Mycorrhizal Genomics Consortium"/>
            <person name="Kohler A."/>
            <person name="Kuo A."/>
            <person name="Nagy L.G."/>
            <person name="Floudas D."/>
            <person name="Copeland A."/>
            <person name="Barry K.W."/>
            <person name="Cichocki N."/>
            <person name="Veneault-Fourrey C."/>
            <person name="LaButti K."/>
            <person name="Lindquist E.A."/>
            <person name="Lipzen A."/>
            <person name="Lundell T."/>
            <person name="Morin E."/>
            <person name="Murat C."/>
            <person name="Riley R."/>
            <person name="Ohm R."/>
            <person name="Sun H."/>
            <person name="Tunlid A."/>
            <person name="Henrissat B."/>
            <person name="Grigoriev I.V."/>
            <person name="Hibbett D.S."/>
            <person name="Martin F."/>
        </authorList>
    </citation>
    <scope>NUCLEOTIDE SEQUENCE [LARGE SCALE GENOMIC DNA]</scope>
    <source>
        <strain evidence="3">MAFF 305830</strain>
    </source>
</reference>
<dbReference type="Proteomes" id="UP000054097">
    <property type="component" value="Unassembled WGS sequence"/>
</dbReference>
<feature type="region of interest" description="Disordered" evidence="1">
    <location>
        <begin position="63"/>
        <end position="87"/>
    </location>
</feature>
<organism evidence="2 3">
    <name type="scientific">Serendipita vermifera MAFF 305830</name>
    <dbReference type="NCBI Taxonomy" id="933852"/>
    <lineage>
        <taxon>Eukaryota</taxon>
        <taxon>Fungi</taxon>
        <taxon>Dikarya</taxon>
        <taxon>Basidiomycota</taxon>
        <taxon>Agaricomycotina</taxon>
        <taxon>Agaricomycetes</taxon>
        <taxon>Sebacinales</taxon>
        <taxon>Serendipitaceae</taxon>
        <taxon>Serendipita</taxon>
    </lineage>
</organism>
<dbReference type="Pfam" id="PF10294">
    <property type="entry name" value="Methyltransf_16"/>
    <property type="match status" value="1"/>
</dbReference>
<dbReference type="HOGENOM" id="CLU_030437_1_0_1"/>
<name>A0A0C2WVV0_SERVB</name>
<reference evidence="2 3" key="1">
    <citation type="submission" date="2014-04" db="EMBL/GenBank/DDBJ databases">
        <authorList>
            <consortium name="DOE Joint Genome Institute"/>
            <person name="Kuo A."/>
            <person name="Zuccaro A."/>
            <person name="Kohler A."/>
            <person name="Nagy L.G."/>
            <person name="Floudas D."/>
            <person name="Copeland A."/>
            <person name="Barry K.W."/>
            <person name="Cichocki N."/>
            <person name="Veneault-Fourrey C."/>
            <person name="LaButti K."/>
            <person name="Lindquist E.A."/>
            <person name="Lipzen A."/>
            <person name="Lundell T."/>
            <person name="Morin E."/>
            <person name="Murat C."/>
            <person name="Sun H."/>
            <person name="Tunlid A."/>
            <person name="Henrissat B."/>
            <person name="Grigoriev I.V."/>
            <person name="Hibbett D.S."/>
            <person name="Martin F."/>
            <person name="Nordberg H.P."/>
            <person name="Cantor M.N."/>
            <person name="Hua S.X."/>
        </authorList>
    </citation>
    <scope>NUCLEOTIDE SEQUENCE [LARGE SCALE GENOMIC DNA]</scope>
    <source>
        <strain evidence="2 3">MAFF 305830</strain>
    </source>
</reference>
<dbReference type="STRING" id="933852.A0A0C2WVV0"/>
<proteinExistence type="predicted"/>
<sequence>MDHNTSPTSALDSKPVPPSTLLLPVRKILELPSAKVSHLVAELSRIYTPEVLGTRFEVATPVRRPASKRTKSTKHPGVSLAPPAVDSGYASLVASDDEGEEEDKQQSAALESAVQTLVQDLSSKPKSPDAVEEQLALLRADEFERSCAMKWLTGLIARSAEWVELGAEDESDESSESSEEYQKREKVVEKASALLAACSGSSASGALTRCFTFRPRLSSEVSSSTPIQIHLKDDPLPAQDHTAVGLQTWGSAPILAQLISDRPAVHGLDLFKRFGCNSVGTGSHPREDTFKVLELGAGTGLMSLFVWRILEQQLNVARNHVDGFSLPNCSVFATDYHPSVLSNLNFNLGLNPPSSPGTSSTRPSVTIDSQVLDWNSCAVLDDADRFDIVYGVDIIYEKEHAQLVKSVVEKVLKFPSLTKTIDDEPQGDVRYSTGGIFWLIYPLRPTHEVETRSIETVFGEVVDMAKWPENIIGHGRGVGDRDWRLGVLEMQSLQRRKGIGRADEVSYRVLKLGWVAS</sequence>
<accession>A0A0C2WVV0</accession>